<comment type="cofactor">
    <cofactor evidence="1">
        <name>Zn(2+)</name>
        <dbReference type="ChEBI" id="CHEBI:29105"/>
    </cofactor>
</comment>
<keyword evidence="4" id="KW-0479">Metal-binding</keyword>
<name>A0AAN8WT21_HALRR</name>
<dbReference type="Pfam" id="PF05649">
    <property type="entry name" value="Peptidase_M13_N"/>
    <property type="match status" value="1"/>
</dbReference>
<keyword evidence="8" id="KW-0472">Membrane</keyword>
<dbReference type="GO" id="GO:0004222">
    <property type="term" value="F:metalloendopeptidase activity"/>
    <property type="evidence" value="ECO:0007669"/>
    <property type="project" value="InterPro"/>
</dbReference>
<dbReference type="InterPro" id="IPR042089">
    <property type="entry name" value="Peptidase_M13_dom_2"/>
</dbReference>
<dbReference type="Pfam" id="PF01431">
    <property type="entry name" value="Peptidase_M13"/>
    <property type="match status" value="1"/>
</dbReference>
<dbReference type="InterPro" id="IPR024079">
    <property type="entry name" value="MetalloPept_cat_dom_sf"/>
</dbReference>
<gene>
    <name evidence="11" type="primary">Nep2</name>
    <name evidence="11" type="ORF">SK128_019303</name>
</gene>
<feature type="transmembrane region" description="Helical" evidence="8">
    <location>
        <begin position="76"/>
        <end position="99"/>
    </location>
</feature>
<feature type="domain" description="Peptidase M13 N-terminal" evidence="10">
    <location>
        <begin position="162"/>
        <end position="552"/>
    </location>
</feature>
<evidence type="ECO:0000256" key="8">
    <source>
        <dbReference type="SAM" id="Phobius"/>
    </source>
</evidence>
<dbReference type="PANTHER" id="PTHR11733:SF224">
    <property type="entry name" value="NEPRILYSIN-2"/>
    <property type="match status" value="1"/>
</dbReference>
<accession>A0AAN8WT21</accession>
<dbReference type="GO" id="GO:0046872">
    <property type="term" value="F:metal ion binding"/>
    <property type="evidence" value="ECO:0007669"/>
    <property type="project" value="UniProtKB-KW"/>
</dbReference>
<evidence type="ECO:0000256" key="2">
    <source>
        <dbReference type="ARBA" id="ARBA00007357"/>
    </source>
</evidence>
<evidence type="ECO:0000256" key="5">
    <source>
        <dbReference type="ARBA" id="ARBA00022801"/>
    </source>
</evidence>
<protein>
    <submittedName>
        <fullName evidence="11">NEDD8 protease nep2</fullName>
    </submittedName>
</protein>
<dbReference type="Gene3D" id="3.40.390.10">
    <property type="entry name" value="Collagenase (Catalytic Domain)"/>
    <property type="match status" value="1"/>
</dbReference>
<dbReference type="EMBL" id="JAXCGZ010014004">
    <property type="protein sequence ID" value="KAK7071727.1"/>
    <property type="molecule type" value="Genomic_DNA"/>
</dbReference>
<sequence>MVIPEQTNHPKMIECKKTNRMTCYNEVEESDKEISEIELSSSSSDEQETYFPKTHHFPFILMQPGWLGRRTRLERYLILAGTTVLFVVVALAIALAAVITGSQNGFFKDDASKLPVISAEAFTAPCPGGIRPSPEDQKICLTKGCVRSANSLIDSMDDTVPPCEDFFKFACGGFLQKKIIPDEKTSLSRFNEISDDLKEKLRGLVEAEITEADSPATKMVKELFKSCMNTERIEQRGVEPLQEILELMGGWPVVEGENWDASSFNWNTNIYINRKLGYSLDYIFDFSVTTNIKNSSWRIIDIDQPPLGMPSRKYLLKGFNDSDVQAYYQYQISMAELLGANRSRAERELKESLEFEIEIANYSLPKEERRNATKLYNLMTIGELQEMVPEIPWLEYINTVLSPFFEVNVKENVVVSSKEFIKNLGQLVNRTPKRVIANYMMWRVTAASVGYLYETARDIQLVYSKKISGKGTREPRWKECMGSVSGSLSHAVGSMYAKSFFKEDSKEAADEMVTYIREQFDKILHNIDWMDAKTRERALEKAKAITPHIAYPPELLMDQKLTELYEGLHISSGDLLDNMRNMTVFGTDYSFKRLRTIVDKKDWKNHGAAAVVNAFYSPIENSIQFPAGILQGTFFEVDRPKYMNFGGIGYVIGHEITHGFDDSGRQFDSNGDLRDWWEKETKEKFLEKTKCIIYQYGNYSVPEVGLNLNGINTQGENIADNGGIKEAYYAYQQWVQDNGEEASLPALQYTPKQLFWLSAANVWCGKYRPESLKLRILTGAHSPPQFRVNGPFSNLPEFAKDWNCPKGAKLNPEKRCSVW</sequence>
<dbReference type="Gene3D" id="1.10.1380.10">
    <property type="entry name" value="Neutral endopeptidase , domain2"/>
    <property type="match status" value="1"/>
</dbReference>
<keyword evidence="7" id="KW-0482">Metalloprotease</keyword>
<evidence type="ECO:0000256" key="7">
    <source>
        <dbReference type="ARBA" id="ARBA00023049"/>
    </source>
</evidence>
<dbReference type="Proteomes" id="UP001381693">
    <property type="component" value="Unassembled WGS sequence"/>
</dbReference>
<dbReference type="AlphaFoldDB" id="A0AAN8WT21"/>
<evidence type="ECO:0000256" key="3">
    <source>
        <dbReference type="ARBA" id="ARBA00022670"/>
    </source>
</evidence>
<keyword evidence="6" id="KW-0862">Zinc</keyword>
<evidence type="ECO:0000313" key="11">
    <source>
        <dbReference type="EMBL" id="KAK7071727.1"/>
    </source>
</evidence>
<dbReference type="GO" id="GO:0016485">
    <property type="term" value="P:protein processing"/>
    <property type="evidence" value="ECO:0007669"/>
    <property type="project" value="TreeGrafter"/>
</dbReference>
<dbReference type="PANTHER" id="PTHR11733">
    <property type="entry name" value="ZINC METALLOPROTEASE FAMILY M13 NEPRILYSIN-RELATED"/>
    <property type="match status" value="1"/>
</dbReference>
<dbReference type="GO" id="GO:0005886">
    <property type="term" value="C:plasma membrane"/>
    <property type="evidence" value="ECO:0007669"/>
    <property type="project" value="TreeGrafter"/>
</dbReference>
<dbReference type="SUPFAM" id="SSF55486">
    <property type="entry name" value="Metalloproteases ('zincins'), catalytic domain"/>
    <property type="match status" value="1"/>
</dbReference>
<evidence type="ECO:0000256" key="4">
    <source>
        <dbReference type="ARBA" id="ARBA00022723"/>
    </source>
</evidence>
<keyword evidence="8" id="KW-0812">Transmembrane</keyword>
<reference evidence="11 12" key="1">
    <citation type="submission" date="2023-11" db="EMBL/GenBank/DDBJ databases">
        <title>Halocaridina rubra genome assembly.</title>
        <authorList>
            <person name="Smith C."/>
        </authorList>
    </citation>
    <scope>NUCLEOTIDE SEQUENCE [LARGE SCALE GENOMIC DNA]</scope>
    <source>
        <strain evidence="11">EP-1</strain>
        <tissue evidence="11">Whole</tissue>
    </source>
</reference>
<dbReference type="CDD" id="cd08662">
    <property type="entry name" value="M13"/>
    <property type="match status" value="1"/>
</dbReference>
<keyword evidence="8" id="KW-1133">Transmembrane helix</keyword>
<evidence type="ECO:0000313" key="12">
    <source>
        <dbReference type="Proteomes" id="UP001381693"/>
    </source>
</evidence>
<evidence type="ECO:0000259" key="10">
    <source>
        <dbReference type="Pfam" id="PF05649"/>
    </source>
</evidence>
<evidence type="ECO:0000256" key="1">
    <source>
        <dbReference type="ARBA" id="ARBA00001947"/>
    </source>
</evidence>
<organism evidence="11 12">
    <name type="scientific">Halocaridina rubra</name>
    <name type="common">Hawaiian red shrimp</name>
    <dbReference type="NCBI Taxonomy" id="373956"/>
    <lineage>
        <taxon>Eukaryota</taxon>
        <taxon>Metazoa</taxon>
        <taxon>Ecdysozoa</taxon>
        <taxon>Arthropoda</taxon>
        <taxon>Crustacea</taxon>
        <taxon>Multicrustacea</taxon>
        <taxon>Malacostraca</taxon>
        <taxon>Eumalacostraca</taxon>
        <taxon>Eucarida</taxon>
        <taxon>Decapoda</taxon>
        <taxon>Pleocyemata</taxon>
        <taxon>Caridea</taxon>
        <taxon>Atyoidea</taxon>
        <taxon>Atyidae</taxon>
        <taxon>Halocaridina</taxon>
    </lineage>
</organism>
<feature type="domain" description="Peptidase M13 C-terminal" evidence="9">
    <location>
        <begin position="613"/>
        <end position="818"/>
    </location>
</feature>
<keyword evidence="5" id="KW-0378">Hydrolase</keyword>
<evidence type="ECO:0000259" key="9">
    <source>
        <dbReference type="Pfam" id="PF01431"/>
    </source>
</evidence>
<dbReference type="InterPro" id="IPR018497">
    <property type="entry name" value="Peptidase_M13_C"/>
</dbReference>
<keyword evidence="12" id="KW-1185">Reference proteome</keyword>
<keyword evidence="3 11" id="KW-0645">Protease</keyword>
<proteinExistence type="inferred from homology"/>
<dbReference type="PROSITE" id="PS51885">
    <property type="entry name" value="NEPRILYSIN"/>
    <property type="match status" value="1"/>
</dbReference>
<dbReference type="InterPro" id="IPR000718">
    <property type="entry name" value="Peptidase_M13"/>
</dbReference>
<evidence type="ECO:0000256" key="6">
    <source>
        <dbReference type="ARBA" id="ARBA00022833"/>
    </source>
</evidence>
<comment type="similarity">
    <text evidence="2">Belongs to the peptidase M13 family.</text>
</comment>
<comment type="caution">
    <text evidence="11">The sequence shown here is derived from an EMBL/GenBank/DDBJ whole genome shotgun (WGS) entry which is preliminary data.</text>
</comment>
<dbReference type="InterPro" id="IPR008753">
    <property type="entry name" value="Peptidase_M13_N"/>
</dbReference>
<dbReference type="PRINTS" id="PR00786">
    <property type="entry name" value="NEPRILYSIN"/>
</dbReference>